<reference evidence="4" key="1">
    <citation type="journal article" date="2017" name="Plant J.">
        <title>The pomegranate (Punica granatum L.) genome and the genomics of punicalagin biosynthesis.</title>
        <authorList>
            <person name="Qin G."/>
            <person name="Xu C."/>
            <person name="Ming R."/>
            <person name="Tang H."/>
            <person name="Guyot R."/>
            <person name="Kramer E.M."/>
            <person name="Hu Y."/>
            <person name="Yi X."/>
            <person name="Qi Y."/>
            <person name="Xu X."/>
            <person name="Gao Z."/>
            <person name="Pan H."/>
            <person name="Jian J."/>
            <person name="Tian Y."/>
            <person name="Yue Z."/>
            <person name="Xu Y."/>
        </authorList>
    </citation>
    <scope>NUCLEOTIDE SEQUENCE [LARGE SCALE GENOMIC DNA]</scope>
    <source>
        <strain evidence="4">cv. Dabenzi</strain>
    </source>
</reference>
<evidence type="ECO:0000313" key="3">
    <source>
        <dbReference type="EMBL" id="PKI54060.1"/>
    </source>
</evidence>
<accession>A0A218Y3D5</accession>
<sequence>MGALMETRKEVDSRHGRVPNSTAKLEEVEYDSYSEGDENIFIKDDPFDDPFFLAGGDGEPEFDEDDEGDDEGYDEN</sequence>
<proteinExistence type="predicted"/>
<reference evidence="2" key="2">
    <citation type="submission" date="2017-06" db="EMBL/GenBank/DDBJ databases">
        <title>The pomegranate genome and the genomics of punicalagin biosynthesis.</title>
        <authorList>
            <person name="Xu C."/>
        </authorList>
    </citation>
    <scope>NUCLEOTIDE SEQUENCE [LARGE SCALE GENOMIC DNA]</scope>
    <source>
        <tissue evidence="2">Fresh leaf</tissue>
    </source>
</reference>
<name>A0A218Y3D5_PUNGR</name>
<dbReference type="Proteomes" id="UP000197138">
    <property type="component" value="Unassembled WGS sequence"/>
</dbReference>
<feature type="region of interest" description="Disordered" evidence="1">
    <location>
        <begin position="39"/>
        <end position="76"/>
    </location>
</feature>
<evidence type="ECO:0000313" key="2">
    <source>
        <dbReference type="EMBL" id="OWM91590.1"/>
    </source>
</evidence>
<feature type="compositionally biased region" description="Basic and acidic residues" evidence="1">
    <location>
        <begin position="1"/>
        <end position="15"/>
    </location>
</feature>
<protein>
    <recommendedName>
        <fullName evidence="6">PRP1 splicing factor N-terminal domain-containing protein</fullName>
    </recommendedName>
</protein>
<evidence type="ECO:0000256" key="1">
    <source>
        <dbReference type="SAM" id="MobiDB-lite"/>
    </source>
</evidence>
<comment type="caution">
    <text evidence="2">The sequence shown here is derived from an EMBL/GenBank/DDBJ whole genome shotgun (WGS) entry which is preliminary data.</text>
</comment>
<evidence type="ECO:0000313" key="5">
    <source>
        <dbReference type="Proteomes" id="UP000233551"/>
    </source>
</evidence>
<feature type="region of interest" description="Disordered" evidence="1">
    <location>
        <begin position="1"/>
        <end position="20"/>
    </location>
</feature>
<dbReference type="EMBL" id="PGOL01001813">
    <property type="protein sequence ID" value="PKI54060.1"/>
    <property type="molecule type" value="Genomic_DNA"/>
</dbReference>
<reference evidence="3 5" key="3">
    <citation type="submission" date="2017-11" db="EMBL/GenBank/DDBJ databases">
        <title>De-novo sequencing of pomegranate (Punica granatum L.) genome.</title>
        <authorList>
            <person name="Akparov Z."/>
            <person name="Amiraslanov A."/>
            <person name="Hajiyeva S."/>
            <person name="Abbasov M."/>
            <person name="Kaur K."/>
            <person name="Hamwieh A."/>
            <person name="Solovyev V."/>
            <person name="Salamov A."/>
            <person name="Braich B."/>
            <person name="Kosarev P."/>
            <person name="Mahmoud A."/>
            <person name="Hajiyev E."/>
            <person name="Babayeva S."/>
            <person name="Izzatullayeva V."/>
            <person name="Mammadov A."/>
            <person name="Mammadov A."/>
            <person name="Sharifova S."/>
            <person name="Ojaghi J."/>
            <person name="Eynullazada K."/>
            <person name="Bayramov B."/>
            <person name="Abdulazimova A."/>
            <person name="Shahmuradov I."/>
        </authorList>
    </citation>
    <scope>NUCLEOTIDE SEQUENCE [LARGE SCALE GENOMIC DNA]</scope>
    <source>
        <strain evidence="3">AG2017</strain>
        <strain evidence="5">cv. AG2017</strain>
        <tissue evidence="3">Leaf</tissue>
    </source>
</reference>
<evidence type="ECO:0000313" key="4">
    <source>
        <dbReference type="Proteomes" id="UP000197138"/>
    </source>
</evidence>
<dbReference type="EMBL" id="MTKT01000157">
    <property type="protein sequence ID" value="OWM91590.1"/>
    <property type="molecule type" value="Genomic_DNA"/>
</dbReference>
<dbReference type="Proteomes" id="UP000233551">
    <property type="component" value="Unassembled WGS sequence"/>
</dbReference>
<dbReference type="AlphaFoldDB" id="A0A218Y3D5"/>
<evidence type="ECO:0008006" key="6">
    <source>
        <dbReference type="Google" id="ProtNLM"/>
    </source>
</evidence>
<feature type="compositionally biased region" description="Acidic residues" evidence="1">
    <location>
        <begin position="58"/>
        <end position="76"/>
    </location>
</feature>
<organism evidence="2 4">
    <name type="scientific">Punica granatum</name>
    <name type="common">Pomegranate</name>
    <dbReference type="NCBI Taxonomy" id="22663"/>
    <lineage>
        <taxon>Eukaryota</taxon>
        <taxon>Viridiplantae</taxon>
        <taxon>Streptophyta</taxon>
        <taxon>Embryophyta</taxon>
        <taxon>Tracheophyta</taxon>
        <taxon>Spermatophyta</taxon>
        <taxon>Magnoliopsida</taxon>
        <taxon>eudicotyledons</taxon>
        <taxon>Gunneridae</taxon>
        <taxon>Pentapetalae</taxon>
        <taxon>rosids</taxon>
        <taxon>malvids</taxon>
        <taxon>Myrtales</taxon>
        <taxon>Lythraceae</taxon>
        <taxon>Punica</taxon>
    </lineage>
</organism>
<keyword evidence="5" id="KW-1185">Reference proteome</keyword>
<gene>
    <name evidence="2" type="ORF">CDL15_Pgr022339</name>
    <name evidence="3" type="ORF">CRG98_025554</name>
</gene>